<dbReference type="Proteomes" id="UP000267352">
    <property type="component" value="Segment"/>
</dbReference>
<evidence type="ECO:0000256" key="1">
    <source>
        <dbReference type="SAM" id="MobiDB-lite"/>
    </source>
</evidence>
<accession>A0A2I6SBU5</accession>
<evidence type="ECO:0000313" key="2">
    <source>
        <dbReference type="EMBL" id="AUO15026.1"/>
    </source>
</evidence>
<feature type="region of interest" description="Disordered" evidence="1">
    <location>
        <begin position="1"/>
        <end position="35"/>
    </location>
</feature>
<sequence>MRIIKAYNEERTKEDEDEEEEEEEEEEQQTAATVTVESDWDLSLERENWVVTYLSNKNTTEFYILFYFYKKCTILCLAKGHNKSQCTTLL</sequence>
<name>A0A2I6SBU5_9VIRU</name>
<organism evidence="2">
    <name type="scientific">White spot syndrome virus</name>
    <dbReference type="NCBI Taxonomy" id="342409"/>
    <lineage>
        <taxon>Viruses</taxon>
        <taxon>Viruses incertae sedis</taxon>
        <taxon>Naldaviricetes</taxon>
        <taxon>Nimaviridae</taxon>
        <taxon>Whispovirus</taxon>
    </lineage>
</organism>
<reference evidence="2" key="2">
    <citation type="journal article" date="2018" name="Genome Announc.">
        <title>First Report of a Complete Genome Sequence of White spot syndrome virus from India.</title>
        <authorList>
            <person name="Vinaya Kumar K."/>
            <person name="Shekhar M.S."/>
            <person name="Otta S.K."/>
            <person name="Karthic K."/>
            <person name="Ashok Kumar J."/>
            <person name="Gopikrishna G."/>
            <person name="Vijayan K.K."/>
        </authorList>
    </citation>
    <scope>NUCLEOTIDE SEQUENCE</scope>
    <source>
        <strain evidence="2">IN_AP4RU</strain>
    </source>
</reference>
<reference evidence="2" key="1">
    <citation type="submission" date="2017-12" db="EMBL/GenBank/DDBJ databases">
        <authorList>
            <person name="Katneni V.K."/>
            <person name="Shekhar M.S."/>
            <person name="Otta S.K."/>
            <person name="Karthic K."/>
            <person name="Jangam A.K."/>
            <person name="Gopikrishna G."/>
            <person name="Vijayan K.K."/>
        </authorList>
    </citation>
    <scope>NUCLEOTIDE SEQUENCE [LARGE SCALE GENOMIC DNA]</scope>
    <source>
        <strain evidence="2">IN_AP4RU</strain>
    </source>
</reference>
<dbReference type="EMBL" id="MG702567">
    <property type="protein sequence ID" value="AUO15026.1"/>
    <property type="molecule type" value="Genomic_DNA"/>
</dbReference>
<protein>
    <submittedName>
        <fullName evidence="2">WSSV194</fullName>
    </submittedName>
</protein>
<feature type="compositionally biased region" description="Acidic residues" evidence="1">
    <location>
        <begin position="15"/>
        <end position="28"/>
    </location>
</feature>
<proteinExistence type="predicted"/>